<dbReference type="Proteomes" id="UP000473470">
    <property type="component" value="Unassembled WGS sequence"/>
</dbReference>
<name>A0A6L3MJU5_9BURK</name>
<keyword evidence="1" id="KW-0732">Signal</keyword>
<comment type="caution">
    <text evidence="2">The sequence shown here is derived from an EMBL/GenBank/DDBJ whole genome shotgun (WGS) entry which is preliminary data.</text>
</comment>
<reference evidence="2 3" key="1">
    <citation type="submission" date="2019-09" db="EMBL/GenBank/DDBJ databases">
        <title>Draft genome sequences of 48 bacterial type strains from the CCUG.</title>
        <authorList>
            <person name="Tunovic T."/>
            <person name="Pineiro-Iglesias B."/>
            <person name="Unosson C."/>
            <person name="Inganas E."/>
            <person name="Ohlen M."/>
            <person name="Cardew S."/>
            <person name="Jensie-Markopoulos S."/>
            <person name="Salva-Serra F."/>
            <person name="Jaen-Luchoro D."/>
            <person name="Karlsson R."/>
            <person name="Svensson-Stadler L."/>
            <person name="Chun J."/>
            <person name="Moore E."/>
        </authorList>
    </citation>
    <scope>NUCLEOTIDE SEQUENCE [LARGE SCALE GENOMIC DNA]</scope>
    <source>
        <strain evidence="2 3">CCUG 65686</strain>
    </source>
</reference>
<evidence type="ECO:0000313" key="3">
    <source>
        <dbReference type="Proteomes" id="UP000473470"/>
    </source>
</evidence>
<evidence type="ECO:0000313" key="2">
    <source>
        <dbReference type="EMBL" id="KAB0631190.1"/>
    </source>
</evidence>
<dbReference type="RefSeq" id="WP_150999442.1">
    <property type="nucleotide sequence ID" value="NZ_VZOK01000133.1"/>
</dbReference>
<organism evidence="2 3">
    <name type="scientific">Burkholderia stagnalis</name>
    <dbReference type="NCBI Taxonomy" id="1503054"/>
    <lineage>
        <taxon>Bacteria</taxon>
        <taxon>Pseudomonadati</taxon>
        <taxon>Pseudomonadota</taxon>
        <taxon>Betaproteobacteria</taxon>
        <taxon>Burkholderiales</taxon>
        <taxon>Burkholderiaceae</taxon>
        <taxon>Burkholderia</taxon>
        <taxon>Burkholderia cepacia complex</taxon>
    </lineage>
</organism>
<feature type="signal peptide" evidence="1">
    <location>
        <begin position="1"/>
        <end position="24"/>
    </location>
</feature>
<feature type="chain" id="PRO_5026683614" evidence="1">
    <location>
        <begin position="25"/>
        <end position="103"/>
    </location>
</feature>
<dbReference type="AlphaFoldDB" id="A0A6L3MJU5"/>
<proteinExistence type="predicted"/>
<gene>
    <name evidence="2" type="ORF">F7R25_36530</name>
</gene>
<accession>A0A6L3MJU5</accession>
<protein>
    <submittedName>
        <fullName evidence="2">Uncharacterized protein</fullName>
    </submittedName>
</protein>
<sequence length="103" mass="10709">MRRPLKRAAPRVAGLAWLASSVCAAAPAAPAPAAGNVSDAQRLLATARMWGVKHRDDLARDAISKGLLIAPDNPALLAEQVRVLLRVGDATGAQAALARLQAR</sequence>
<feature type="non-terminal residue" evidence="2">
    <location>
        <position position="103"/>
    </location>
</feature>
<dbReference type="EMBL" id="VZOK01000133">
    <property type="protein sequence ID" value="KAB0631190.1"/>
    <property type="molecule type" value="Genomic_DNA"/>
</dbReference>
<evidence type="ECO:0000256" key="1">
    <source>
        <dbReference type="SAM" id="SignalP"/>
    </source>
</evidence>